<dbReference type="SUPFAM" id="SSF51905">
    <property type="entry name" value="FAD/NAD(P)-binding domain"/>
    <property type="match status" value="1"/>
</dbReference>
<name>A0A2M7IN80_9BACT</name>
<evidence type="ECO:0000256" key="5">
    <source>
        <dbReference type="ARBA" id="ARBA00023002"/>
    </source>
</evidence>
<dbReference type="Gene3D" id="3.30.390.30">
    <property type="match status" value="1"/>
</dbReference>
<dbReference type="FunFam" id="3.30.390.30:FF:000001">
    <property type="entry name" value="Dihydrolipoyl dehydrogenase"/>
    <property type="match status" value="1"/>
</dbReference>
<evidence type="ECO:0000313" key="14">
    <source>
        <dbReference type="Proteomes" id="UP000230837"/>
    </source>
</evidence>
<dbReference type="EMBL" id="PFHR01000154">
    <property type="protein sequence ID" value="PIW96806.1"/>
    <property type="molecule type" value="Genomic_DNA"/>
</dbReference>
<comment type="similarity">
    <text evidence="1 10">Belongs to the class-I pyridine nucleotide-disulfide oxidoreductase family.</text>
</comment>
<dbReference type="InterPro" id="IPR004099">
    <property type="entry name" value="Pyr_nucl-diS_OxRdtase_dimer"/>
</dbReference>
<organism evidence="13 14">
    <name type="scientific">Candidatus Kaiserbacteria bacterium CG_4_8_14_3_um_filter_38_9</name>
    <dbReference type="NCBI Taxonomy" id="1974599"/>
    <lineage>
        <taxon>Bacteria</taxon>
        <taxon>Candidatus Kaiseribacteriota</taxon>
    </lineage>
</organism>
<evidence type="ECO:0000256" key="1">
    <source>
        <dbReference type="ARBA" id="ARBA00007532"/>
    </source>
</evidence>
<feature type="domain" description="Pyridine nucleotide-disulphide oxidoreductase dimerisation" evidence="11">
    <location>
        <begin position="345"/>
        <end position="446"/>
    </location>
</feature>
<feature type="domain" description="FAD/NAD(P)-binding" evidence="12">
    <location>
        <begin position="2"/>
        <end position="321"/>
    </location>
</feature>
<gene>
    <name evidence="13" type="ORF">COZ82_02955</name>
</gene>
<evidence type="ECO:0000256" key="8">
    <source>
        <dbReference type="PIRSR" id="PIRSR000350-3"/>
    </source>
</evidence>
<dbReference type="InterPro" id="IPR036188">
    <property type="entry name" value="FAD/NAD-bd_sf"/>
</dbReference>
<reference evidence="14" key="1">
    <citation type="submission" date="2017-09" db="EMBL/GenBank/DDBJ databases">
        <title>Depth-based differentiation of microbial function through sediment-hosted aquifers and enrichment of novel symbionts in the deep terrestrial subsurface.</title>
        <authorList>
            <person name="Probst A.J."/>
            <person name="Ladd B."/>
            <person name="Jarett J.K."/>
            <person name="Geller-Mcgrath D.E."/>
            <person name="Sieber C.M.K."/>
            <person name="Emerson J.B."/>
            <person name="Anantharaman K."/>
            <person name="Thomas B.C."/>
            <person name="Malmstrom R."/>
            <person name="Stieglmeier M."/>
            <person name="Klingl A."/>
            <person name="Woyke T."/>
            <person name="Ryan C.M."/>
            <person name="Banfield J.F."/>
        </authorList>
    </citation>
    <scope>NUCLEOTIDE SEQUENCE [LARGE SCALE GENOMIC DNA]</scope>
</reference>
<feature type="binding site" evidence="8">
    <location>
        <begin position="137"/>
        <end position="139"/>
    </location>
    <ligand>
        <name>FAD</name>
        <dbReference type="ChEBI" id="CHEBI:57692"/>
    </ligand>
</feature>
<dbReference type="InterPro" id="IPR016156">
    <property type="entry name" value="FAD/NAD-linked_Rdtase_dimer_sf"/>
</dbReference>
<dbReference type="PIRSF" id="PIRSF000350">
    <property type="entry name" value="Mercury_reductase_MerA"/>
    <property type="match status" value="1"/>
</dbReference>
<evidence type="ECO:0000259" key="12">
    <source>
        <dbReference type="Pfam" id="PF07992"/>
    </source>
</evidence>
<proteinExistence type="inferred from homology"/>
<dbReference type="GO" id="GO:0050660">
    <property type="term" value="F:flavin adenine dinucleotide binding"/>
    <property type="evidence" value="ECO:0007669"/>
    <property type="project" value="TreeGrafter"/>
</dbReference>
<evidence type="ECO:0000256" key="9">
    <source>
        <dbReference type="PIRSR" id="PIRSR000350-4"/>
    </source>
</evidence>
<dbReference type="PANTHER" id="PTHR43014:SF2">
    <property type="entry name" value="MERCURIC REDUCTASE"/>
    <property type="match status" value="1"/>
</dbReference>
<dbReference type="InterPro" id="IPR001100">
    <property type="entry name" value="Pyr_nuc-diS_OxRdtase"/>
</dbReference>
<dbReference type="PRINTS" id="PR00411">
    <property type="entry name" value="PNDRDTASEI"/>
</dbReference>
<keyword evidence="4" id="KW-0521">NADP</keyword>
<dbReference type="InterPro" id="IPR012999">
    <property type="entry name" value="Pyr_OxRdtase_I_AS"/>
</dbReference>
<dbReference type="Gene3D" id="3.50.50.60">
    <property type="entry name" value="FAD/NAD(P)-binding domain"/>
    <property type="match status" value="2"/>
</dbReference>
<evidence type="ECO:0000256" key="10">
    <source>
        <dbReference type="RuleBase" id="RU003691"/>
    </source>
</evidence>
<evidence type="ECO:0000256" key="4">
    <source>
        <dbReference type="ARBA" id="ARBA00022857"/>
    </source>
</evidence>
<keyword evidence="3 8" id="KW-0274">FAD</keyword>
<keyword evidence="8" id="KW-0547">Nucleotide-binding</keyword>
<dbReference type="Pfam" id="PF02852">
    <property type="entry name" value="Pyr_redox_dim"/>
    <property type="match status" value="1"/>
</dbReference>
<dbReference type="Proteomes" id="UP000230837">
    <property type="component" value="Unassembled WGS sequence"/>
</dbReference>
<dbReference type="PANTHER" id="PTHR43014">
    <property type="entry name" value="MERCURIC REDUCTASE"/>
    <property type="match status" value="1"/>
</dbReference>
<keyword evidence="2 10" id="KW-0285">Flavoprotein</keyword>
<feature type="binding site" evidence="8">
    <location>
        <position position="308"/>
    </location>
    <ligand>
        <name>FAD</name>
        <dbReference type="ChEBI" id="CHEBI:57692"/>
    </ligand>
</feature>
<evidence type="ECO:0000256" key="3">
    <source>
        <dbReference type="ARBA" id="ARBA00022827"/>
    </source>
</evidence>
<dbReference type="PRINTS" id="PR00368">
    <property type="entry name" value="FADPNR"/>
</dbReference>
<dbReference type="GO" id="GO:0016668">
    <property type="term" value="F:oxidoreductase activity, acting on a sulfur group of donors, NAD(P) as acceptor"/>
    <property type="evidence" value="ECO:0007669"/>
    <property type="project" value="InterPro"/>
</dbReference>
<keyword evidence="6" id="KW-1015">Disulfide bond</keyword>
<keyword evidence="8" id="KW-0520">NAD</keyword>
<sequence>MYDIIVIGAGSGGLNVASFMNSIGLKVLLIDRSDEQIGGDCLNTGCVPSKALIHIARQHKNAQEVTAFGPRLGGSIDLQKVMTHVKAAQDVIREHENAEYFRSKGMDVVLGNATFVGKNAVEVGDSIYHGKKIILATGSRPRTLTIPGVDEVERSDRLFTNENIFSLANLPKRLLVIGAGPIGIELGQAFANLGSLVTIVTNDAKILPREDSTLASILYERLKEDGVVFHFGKNTLRFEKGDTLVVEDSTTKTAEKLYFDAVLVSIGRILNTDGLELEKAGIKTDERGKILVDGYLRTTNKQVFVCGDVAGQHQFTHAAELHAGVIIKNMFTPFFKKKLTTDTLSWVTYTTPELATYGLNEIELKKRKIEYKVLESSFAEDDRAITDDAKYGYTKMFVDSKTKKILGGTMIAPNAGELIQELILATTNGLTTSAIFNKIYPYPTAGRINKRVVTNGERGRLTSSVKRLLRFLYSLT</sequence>
<dbReference type="GO" id="GO:0003955">
    <property type="term" value="F:NAD(P)H dehydrogenase (quinone) activity"/>
    <property type="evidence" value="ECO:0007669"/>
    <property type="project" value="TreeGrafter"/>
</dbReference>
<keyword evidence="7 10" id="KW-0676">Redox-active center</keyword>
<keyword evidence="5 10" id="KW-0560">Oxidoreductase</keyword>
<evidence type="ECO:0000256" key="6">
    <source>
        <dbReference type="ARBA" id="ARBA00023157"/>
    </source>
</evidence>
<feature type="binding site" evidence="8">
    <location>
        <position position="267"/>
    </location>
    <ligand>
        <name>NAD(+)</name>
        <dbReference type="ChEBI" id="CHEBI:57540"/>
    </ligand>
</feature>
<dbReference type="InterPro" id="IPR023753">
    <property type="entry name" value="FAD/NAD-binding_dom"/>
</dbReference>
<dbReference type="PROSITE" id="PS00076">
    <property type="entry name" value="PYRIDINE_REDOX_1"/>
    <property type="match status" value="1"/>
</dbReference>
<feature type="binding site" evidence="8">
    <location>
        <position position="50"/>
    </location>
    <ligand>
        <name>FAD</name>
        <dbReference type="ChEBI" id="CHEBI:57692"/>
    </ligand>
</feature>
<evidence type="ECO:0000256" key="2">
    <source>
        <dbReference type="ARBA" id="ARBA00022630"/>
    </source>
</evidence>
<accession>A0A2M7IN80</accession>
<comment type="caution">
    <text evidence="13">The sequence shown here is derived from an EMBL/GenBank/DDBJ whole genome shotgun (WGS) entry which is preliminary data.</text>
</comment>
<evidence type="ECO:0000259" key="11">
    <source>
        <dbReference type="Pfam" id="PF02852"/>
    </source>
</evidence>
<dbReference type="Pfam" id="PF07992">
    <property type="entry name" value="Pyr_redox_2"/>
    <property type="match status" value="1"/>
</dbReference>
<protein>
    <submittedName>
        <fullName evidence="13">Mercuric reductase</fullName>
    </submittedName>
</protein>
<dbReference type="AlphaFoldDB" id="A0A2M7IN80"/>
<evidence type="ECO:0000256" key="7">
    <source>
        <dbReference type="ARBA" id="ARBA00023284"/>
    </source>
</evidence>
<dbReference type="SUPFAM" id="SSF55424">
    <property type="entry name" value="FAD/NAD-linked reductases, dimerisation (C-terminal) domain"/>
    <property type="match status" value="1"/>
</dbReference>
<feature type="binding site" evidence="8">
    <location>
        <begin position="178"/>
        <end position="185"/>
    </location>
    <ligand>
        <name>NAD(+)</name>
        <dbReference type="ChEBI" id="CHEBI:57540"/>
    </ligand>
</feature>
<feature type="disulfide bond" description="Redox-active" evidence="9">
    <location>
        <begin position="41"/>
        <end position="46"/>
    </location>
</feature>
<evidence type="ECO:0000313" key="13">
    <source>
        <dbReference type="EMBL" id="PIW96806.1"/>
    </source>
</evidence>
<comment type="cofactor">
    <cofactor evidence="8">
        <name>FAD</name>
        <dbReference type="ChEBI" id="CHEBI:57692"/>
    </cofactor>
    <text evidence="8">Binds 1 FAD per subunit.</text>
</comment>